<evidence type="ECO:0000313" key="5">
    <source>
        <dbReference type="EMBL" id="MBD1597540.1"/>
    </source>
</evidence>
<dbReference type="Pfam" id="PF14683">
    <property type="entry name" value="CBM-like"/>
    <property type="match status" value="1"/>
</dbReference>
<evidence type="ECO:0008006" key="7">
    <source>
        <dbReference type="Google" id="ProtNLM"/>
    </source>
</evidence>
<sequence length="652" mass="71418">MSPCTVVPNLARGICLALSLAPAAWAQSVHVQQQPGRLTLDNGQIQIGIARGDGTLDFIRQWDGHAWHDLGANEQHAAYEAHGDDFANDSRKALYWDANADARPLPAGAKPAAKGYFRPAPGEPQVRVSHATDRRAEVVVALAPTALFPFSSELHYVLFADRPGFYAYAVLEHGADQPAATLYQNRFVIKTVMDGTFSHWAIGGGQFLPIPQAAVAEQVSDATFRLVDGSIKTKYMNSVFWAQTPVYGYVGSDRGLWVIEASPEYHNGGPSKQGQTLHDNVLLRVMQSVHFGASPVVLAQGEPWRKVYGPFLVYANRGATLRALEADAQRQWREEKAQWPYGWVDHPAYHHARGAVRGMLSLNGTPATNAWVILSDPGVAWTAQSKGYAFWTRLGPQGDFHLDGVIPGTYDLYASGADQPRDLLLQRVTVKDDSTLQLAPLAWPDDASWQTLWQIGRFDRSAGEFRNGDAARHFEMYRAYAEQFPHDVDYRVGSSQPGTDWNYAQWAVYNQQPAWRVRFALPGAVAGRARLTLGFASSQPAHGQRLTDLRVNLNGQELAHIALPKSGTAGYRGSAQDSPYTVRTLNFDAALLKPGDNLLTLRHADSEPFNTFVARGSGEVPGQVMYDALRLQVQPPASVPGPSPGQGDANPP</sequence>
<dbReference type="Gene3D" id="2.70.98.10">
    <property type="match status" value="1"/>
</dbReference>
<dbReference type="InterPro" id="IPR013784">
    <property type="entry name" value="Carb-bd-like_fold"/>
</dbReference>
<dbReference type="PANTHER" id="PTHR32018">
    <property type="entry name" value="RHAMNOGALACTURONATE LYASE FAMILY PROTEIN"/>
    <property type="match status" value="1"/>
</dbReference>
<name>A0ABR7YWH1_9PSED</name>
<dbReference type="Gene3D" id="2.60.40.1120">
    <property type="entry name" value="Carboxypeptidase-like, regulatory domain"/>
    <property type="match status" value="1"/>
</dbReference>
<gene>
    <name evidence="5" type="ORF">HAQ05_02285</name>
</gene>
<evidence type="ECO:0000313" key="6">
    <source>
        <dbReference type="Proteomes" id="UP000805841"/>
    </source>
</evidence>
<keyword evidence="6" id="KW-1185">Reference proteome</keyword>
<organism evidence="5 6">
    <name type="scientific">Pseudomonas typographi</name>
    <dbReference type="NCBI Taxonomy" id="2715964"/>
    <lineage>
        <taxon>Bacteria</taxon>
        <taxon>Pseudomonadati</taxon>
        <taxon>Pseudomonadota</taxon>
        <taxon>Gammaproteobacteria</taxon>
        <taxon>Pseudomonadales</taxon>
        <taxon>Pseudomonadaceae</taxon>
        <taxon>Pseudomonas</taxon>
    </lineage>
</organism>
<dbReference type="Gene3D" id="2.60.120.260">
    <property type="entry name" value="Galactose-binding domain-like"/>
    <property type="match status" value="1"/>
</dbReference>
<dbReference type="Pfam" id="PF14686">
    <property type="entry name" value="fn3_3"/>
    <property type="match status" value="1"/>
</dbReference>
<dbReference type="Proteomes" id="UP000805841">
    <property type="component" value="Unassembled WGS sequence"/>
</dbReference>
<dbReference type="RefSeq" id="WP_190416964.1">
    <property type="nucleotide sequence ID" value="NZ_JAAOCA010000002.1"/>
</dbReference>
<dbReference type="InterPro" id="IPR008979">
    <property type="entry name" value="Galactose-bd-like_sf"/>
</dbReference>
<accession>A0ABR7YWH1</accession>
<feature type="domain" description="Rhamnogalacturonan lyase" evidence="4">
    <location>
        <begin position="354"/>
        <end position="436"/>
    </location>
</feature>
<evidence type="ECO:0000259" key="3">
    <source>
        <dbReference type="Pfam" id="PF14683"/>
    </source>
</evidence>
<dbReference type="InterPro" id="IPR029413">
    <property type="entry name" value="RG-lyase_II"/>
</dbReference>
<dbReference type="InterPro" id="IPR029411">
    <property type="entry name" value="RG-lyase_III"/>
</dbReference>
<evidence type="ECO:0000256" key="2">
    <source>
        <dbReference type="SAM" id="SignalP"/>
    </source>
</evidence>
<dbReference type="SUPFAM" id="SSF49452">
    <property type="entry name" value="Starch-binding domain-like"/>
    <property type="match status" value="1"/>
</dbReference>
<proteinExistence type="predicted"/>
<feature type="chain" id="PRO_5047051219" description="Rhamnogalacturonan endolyase" evidence="2">
    <location>
        <begin position="27"/>
        <end position="652"/>
    </location>
</feature>
<dbReference type="SUPFAM" id="SSF49785">
    <property type="entry name" value="Galactose-binding domain-like"/>
    <property type="match status" value="1"/>
</dbReference>
<dbReference type="PANTHER" id="PTHR32018:SF1">
    <property type="entry name" value="RHAMNOGALACTURONAN ENDOLYASE"/>
    <property type="match status" value="1"/>
</dbReference>
<dbReference type="CDD" id="cd10320">
    <property type="entry name" value="RGL4_N"/>
    <property type="match status" value="1"/>
</dbReference>
<dbReference type="InterPro" id="IPR014718">
    <property type="entry name" value="GH-type_carb-bd"/>
</dbReference>
<feature type="domain" description="Rhamnogalacturonan lyase" evidence="3">
    <location>
        <begin position="451"/>
        <end position="631"/>
    </location>
</feature>
<reference evidence="5 6" key="1">
    <citation type="journal article" date="2020" name="Insects">
        <title>Bacteria Belonging to Pseudomonas typographi sp. nov. from the Bark Beetle Ips typographus Have Genomic Potential to Aid in the Host Ecology.</title>
        <authorList>
            <person name="Peral-Aranega E."/>
            <person name="Saati-Santamaria Z."/>
            <person name="Kolarik M."/>
            <person name="Rivas R."/>
            <person name="Garcia-Fraile P."/>
        </authorList>
    </citation>
    <scope>NUCLEOTIDE SEQUENCE [LARGE SCALE GENOMIC DNA]</scope>
    <source>
        <strain evidence="5 6">CA3A</strain>
    </source>
</reference>
<dbReference type="CDD" id="cd10316">
    <property type="entry name" value="RGL4_M"/>
    <property type="match status" value="1"/>
</dbReference>
<evidence type="ECO:0000259" key="4">
    <source>
        <dbReference type="Pfam" id="PF14686"/>
    </source>
</evidence>
<comment type="caution">
    <text evidence="5">The sequence shown here is derived from an EMBL/GenBank/DDBJ whole genome shotgun (WGS) entry which is preliminary data.</text>
</comment>
<dbReference type="EMBL" id="JAAOCA010000002">
    <property type="protein sequence ID" value="MBD1597540.1"/>
    <property type="molecule type" value="Genomic_DNA"/>
</dbReference>
<protein>
    <recommendedName>
        <fullName evidence="7">Rhamnogalacturonan endolyase</fullName>
    </recommendedName>
</protein>
<dbReference type="CDD" id="cd10317">
    <property type="entry name" value="RGL4_C"/>
    <property type="match status" value="1"/>
</dbReference>
<feature type="signal peptide" evidence="2">
    <location>
        <begin position="1"/>
        <end position="26"/>
    </location>
</feature>
<keyword evidence="1 2" id="KW-0732">Signal</keyword>
<evidence type="ECO:0000256" key="1">
    <source>
        <dbReference type="ARBA" id="ARBA00022729"/>
    </source>
</evidence>
<dbReference type="InterPro" id="IPR051850">
    <property type="entry name" value="Polysacch_Lyase_4"/>
</dbReference>